<evidence type="ECO:0000313" key="5">
    <source>
        <dbReference type="EMBL" id="MFC4714368.1"/>
    </source>
</evidence>
<keyword evidence="6" id="KW-1185">Reference proteome</keyword>
<dbReference type="Proteomes" id="UP001595932">
    <property type="component" value="Unassembled WGS sequence"/>
</dbReference>
<dbReference type="EMBL" id="JBHSGL010000015">
    <property type="protein sequence ID" value="MFC4714368.1"/>
    <property type="molecule type" value="Genomic_DNA"/>
</dbReference>
<reference evidence="6" key="1">
    <citation type="journal article" date="2019" name="Int. J. Syst. Evol. Microbiol.">
        <title>The Global Catalogue of Microorganisms (GCM) 10K type strain sequencing project: providing services to taxonomists for standard genome sequencing and annotation.</title>
        <authorList>
            <consortium name="The Broad Institute Genomics Platform"/>
            <consortium name="The Broad Institute Genome Sequencing Center for Infectious Disease"/>
            <person name="Wu L."/>
            <person name="Ma J."/>
        </authorList>
    </citation>
    <scope>NUCLEOTIDE SEQUENCE [LARGE SCALE GENOMIC DNA]</scope>
    <source>
        <strain evidence="6">CGMCC 1.12151</strain>
    </source>
</reference>
<evidence type="ECO:0000259" key="3">
    <source>
        <dbReference type="Pfam" id="PF13556"/>
    </source>
</evidence>
<evidence type="ECO:0000259" key="4">
    <source>
        <dbReference type="Pfam" id="PF17853"/>
    </source>
</evidence>
<comment type="similarity">
    <text evidence="1">Belongs to the CdaR family.</text>
</comment>
<dbReference type="InterPro" id="IPR051448">
    <property type="entry name" value="CdaR-like_regulators"/>
</dbReference>
<gene>
    <name evidence="5" type="ORF">ACFO5U_16065</name>
</gene>
<dbReference type="Pfam" id="PF17853">
    <property type="entry name" value="GGDEF_2"/>
    <property type="match status" value="1"/>
</dbReference>
<dbReference type="InterPro" id="IPR025736">
    <property type="entry name" value="PucR_C-HTH_dom"/>
</dbReference>
<evidence type="ECO:0000313" key="6">
    <source>
        <dbReference type="Proteomes" id="UP001595932"/>
    </source>
</evidence>
<protein>
    <submittedName>
        <fullName evidence="5">CdaR family transcriptional regulator</fullName>
    </submittedName>
</protein>
<dbReference type="InterPro" id="IPR042070">
    <property type="entry name" value="PucR_C-HTH_sf"/>
</dbReference>
<name>A0ABV9MHP9_9BACL</name>
<sequence length="358" mass="39878">MISKQMAEEIVAQTSKRLNRNLNVMDTNGLILASGETERIDRIHEGAARVAETGCALTIHDHDTTTFGGVKPGINLPIMFEEELVGVIGISGNPDELAEIAKLVQLTTEMMVHQSLITSHTEWMRKTNELVYEELASGQPLSRFAKERFALLGMEHKAPYTVLLIELSETPSPDIRLLERLEDFFHHDCVMLGYSRLNELFIVVTGAGDLREDSLMLDLFRIIQCPAARIGVGLPAQTIDAISRSAATAASALTFGKPAQRLVHFEDVELIALLKNNPQAELDHFHSRILDSLSEELCRTLNAFFESNCSASEAADRLNIHRHTLSYRLKKIEEKTGLNPADFLQAVHLYLALLLKNV</sequence>
<feature type="domain" description="CdaR GGDEF-like" evidence="4">
    <location>
        <begin position="144"/>
        <end position="254"/>
    </location>
</feature>
<proteinExistence type="inferred from homology"/>
<accession>A0ABV9MHP9</accession>
<dbReference type="PANTHER" id="PTHR33744:SF15">
    <property type="entry name" value="CARBOHYDRATE DIACID REGULATOR"/>
    <property type="match status" value="1"/>
</dbReference>
<dbReference type="InterPro" id="IPR041522">
    <property type="entry name" value="CdaR_GGDEF"/>
</dbReference>
<dbReference type="PANTHER" id="PTHR33744">
    <property type="entry name" value="CARBOHYDRATE DIACID REGULATOR"/>
    <property type="match status" value="1"/>
</dbReference>
<dbReference type="InterPro" id="IPR008599">
    <property type="entry name" value="Diacid_rec"/>
</dbReference>
<comment type="caution">
    <text evidence="5">The sequence shown here is derived from an EMBL/GenBank/DDBJ whole genome shotgun (WGS) entry which is preliminary data.</text>
</comment>
<evidence type="ECO:0000256" key="1">
    <source>
        <dbReference type="ARBA" id="ARBA00006754"/>
    </source>
</evidence>
<dbReference type="Pfam" id="PF13556">
    <property type="entry name" value="HTH_30"/>
    <property type="match status" value="1"/>
</dbReference>
<evidence type="ECO:0000259" key="2">
    <source>
        <dbReference type="Pfam" id="PF05651"/>
    </source>
</evidence>
<feature type="domain" description="PucR C-terminal helix-turn-helix" evidence="3">
    <location>
        <begin position="297"/>
        <end position="354"/>
    </location>
</feature>
<dbReference type="Gene3D" id="1.10.10.2840">
    <property type="entry name" value="PucR C-terminal helix-turn-helix domain"/>
    <property type="match status" value="1"/>
</dbReference>
<feature type="domain" description="Putative sugar diacid recognition" evidence="2">
    <location>
        <begin position="2"/>
        <end position="134"/>
    </location>
</feature>
<dbReference type="RefSeq" id="WP_377280085.1">
    <property type="nucleotide sequence ID" value="NZ_JBHSGL010000015.1"/>
</dbReference>
<dbReference type="Pfam" id="PF05651">
    <property type="entry name" value="Diacid_rec"/>
    <property type="match status" value="1"/>
</dbReference>
<organism evidence="5 6">
    <name type="scientific">Planococcus dechangensis</name>
    <dbReference type="NCBI Taxonomy" id="1176255"/>
    <lineage>
        <taxon>Bacteria</taxon>
        <taxon>Bacillati</taxon>
        <taxon>Bacillota</taxon>
        <taxon>Bacilli</taxon>
        <taxon>Bacillales</taxon>
        <taxon>Caryophanaceae</taxon>
        <taxon>Planococcus</taxon>
    </lineage>
</organism>